<reference evidence="1" key="1">
    <citation type="submission" date="2021-01" db="EMBL/GenBank/DDBJ databases">
        <title>Adiantum capillus-veneris genome.</title>
        <authorList>
            <person name="Fang Y."/>
            <person name="Liao Q."/>
        </authorList>
    </citation>
    <scope>NUCLEOTIDE SEQUENCE</scope>
    <source>
        <strain evidence="1">H3</strain>
        <tissue evidence="1">Leaf</tissue>
    </source>
</reference>
<evidence type="ECO:0000313" key="2">
    <source>
        <dbReference type="Proteomes" id="UP000886520"/>
    </source>
</evidence>
<keyword evidence="2" id="KW-1185">Reference proteome</keyword>
<evidence type="ECO:0000313" key="1">
    <source>
        <dbReference type="EMBL" id="KAI5081632.1"/>
    </source>
</evidence>
<dbReference type="Proteomes" id="UP000886520">
    <property type="component" value="Chromosome 2"/>
</dbReference>
<dbReference type="AlphaFoldDB" id="A0A9D4V8R3"/>
<name>A0A9D4V8R3_ADICA</name>
<organism evidence="1 2">
    <name type="scientific">Adiantum capillus-veneris</name>
    <name type="common">Maidenhair fern</name>
    <dbReference type="NCBI Taxonomy" id="13818"/>
    <lineage>
        <taxon>Eukaryota</taxon>
        <taxon>Viridiplantae</taxon>
        <taxon>Streptophyta</taxon>
        <taxon>Embryophyta</taxon>
        <taxon>Tracheophyta</taxon>
        <taxon>Polypodiopsida</taxon>
        <taxon>Polypodiidae</taxon>
        <taxon>Polypodiales</taxon>
        <taxon>Pteridineae</taxon>
        <taxon>Pteridaceae</taxon>
        <taxon>Vittarioideae</taxon>
        <taxon>Adiantum</taxon>
    </lineage>
</organism>
<accession>A0A9D4V8R3</accession>
<protein>
    <submittedName>
        <fullName evidence="1">Uncharacterized protein</fullName>
    </submittedName>
</protein>
<comment type="caution">
    <text evidence="1">The sequence shown here is derived from an EMBL/GenBank/DDBJ whole genome shotgun (WGS) entry which is preliminary data.</text>
</comment>
<gene>
    <name evidence="1" type="ORF">GOP47_0001375</name>
</gene>
<proteinExistence type="predicted"/>
<sequence>MHLDIPNHFLDNAVTRFSVTTASPGETPNFARMVHKWMRDLRSCPSLITYGLPRQPSTRTGSRFLLAQKAGNIFSVVFNNIHAIFVQGNTEHMFMIGIILSHEYSKYTSSLEIFDQLFQEF</sequence>
<dbReference type="EMBL" id="JABFUD020000003">
    <property type="protein sequence ID" value="KAI5081632.1"/>
    <property type="molecule type" value="Genomic_DNA"/>
</dbReference>